<keyword evidence="2" id="KW-1185">Reference proteome</keyword>
<protein>
    <submittedName>
        <fullName evidence="1">Uncharacterized protein</fullName>
    </submittedName>
</protein>
<accession>A0A8X6VHB2</accession>
<name>A0A8X6VHB2_TRICX</name>
<sequence>MADLLPRNRVLKIQHRSEETPAKSFLVCVRLRQRSLLLLRGLFTHKSLRDDPLKIKRLHSFFTTVSSKLSNSLPTFSEIIMKSYFCILIALCIVLQTVQAAEMGSRARRQSENLITLHIPKDLLNQLLESMLGQGGIGDILRNILGNGGGN</sequence>
<evidence type="ECO:0000313" key="2">
    <source>
        <dbReference type="Proteomes" id="UP000887159"/>
    </source>
</evidence>
<proteinExistence type="predicted"/>
<dbReference type="Proteomes" id="UP000887159">
    <property type="component" value="Unassembled WGS sequence"/>
</dbReference>
<dbReference type="AlphaFoldDB" id="A0A8X6VHB2"/>
<organism evidence="1 2">
    <name type="scientific">Trichonephila clavipes</name>
    <name type="common">Golden silk orbweaver</name>
    <name type="synonym">Nephila clavipes</name>
    <dbReference type="NCBI Taxonomy" id="2585209"/>
    <lineage>
        <taxon>Eukaryota</taxon>
        <taxon>Metazoa</taxon>
        <taxon>Ecdysozoa</taxon>
        <taxon>Arthropoda</taxon>
        <taxon>Chelicerata</taxon>
        <taxon>Arachnida</taxon>
        <taxon>Araneae</taxon>
        <taxon>Araneomorphae</taxon>
        <taxon>Entelegynae</taxon>
        <taxon>Araneoidea</taxon>
        <taxon>Nephilidae</taxon>
        <taxon>Trichonephila</taxon>
    </lineage>
</organism>
<reference evidence="1" key="1">
    <citation type="submission" date="2020-08" db="EMBL/GenBank/DDBJ databases">
        <title>Multicomponent nature underlies the extraordinary mechanical properties of spider dragline silk.</title>
        <authorList>
            <person name="Kono N."/>
            <person name="Nakamura H."/>
            <person name="Mori M."/>
            <person name="Yoshida Y."/>
            <person name="Ohtoshi R."/>
            <person name="Malay A.D."/>
            <person name="Moran D.A.P."/>
            <person name="Tomita M."/>
            <person name="Numata K."/>
            <person name="Arakawa K."/>
        </authorList>
    </citation>
    <scope>NUCLEOTIDE SEQUENCE</scope>
</reference>
<dbReference type="EMBL" id="BMAU01021349">
    <property type="protein sequence ID" value="GFY18622.1"/>
    <property type="molecule type" value="Genomic_DNA"/>
</dbReference>
<comment type="caution">
    <text evidence="1">The sequence shown here is derived from an EMBL/GenBank/DDBJ whole genome shotgun (WGS) entry which is preliminary data.</text>
</comment>
<gene>
    <name evidence="1" type="primary">NCL1_38401</name>
    <name evidence="1" type="ORF">TNCV_2398471</name>
</gene>
<evidence type="ECO:0000313" key="1">
    <source>
        <dbReference type="EMBL" id="GFY18622.1"/>
    </source>
</evidence>